<accession>A0A103XX99</accession>
<dbReference type="InterPro" id="IPR042277">
    <property type="entry name" value="IST1-like"/>
</dbReference>
<dbReference type="Gramene" id="KVH98586">
    <property type="protein sequence ID" value="KVH98586"/>
    <property type="gene ID" value="Ccrd_023190"/>
</dbReference>
<feature type="region of interest" description="Disordered" evidence="3">
    <location>
        <begin position="198"/>
        <end position="256"/>
    </location>
</feature>
<dbReference type="PANTHER" id="PTHR12161:SF5">
    <property type="entry name" value="IST1 HOMOLOG"/>
    <property type="match status" value="1"/>
</dbReference>
<dbReference type="GO" id="GO:0016197">
    <property type="term" value="P:endosomal transport"/>
    <property type="evidence" value="ECO:0007669"/>
    <property type="project" value="EnsemblPlants"/>
</dbReference>
<keyword evidence="5" id="KW-1185">Reference proteome</keyword>
<dbReference type="EMBL" id="LEKV01003787">
    <property type="protein sequence ID" value="KVH98586.1"/>
    <property type="molecule type" value="Genomic_DNA"/>
</dbReference>
<sequence>MSMLDSFFSKGSFKGSKCKTLLKLTIPRIKLLRNRREIHIKQMRRDIAKLLETGQEATARIRVEHIIREEKMMAAQEIIELFCELVVVRLPIIEAQRECPLDLKEAISSLCFAAPRCADLPELIQVQMAFAAKYGKEFVAAATELMPECGVNRQLIEHLSVRAPSPDVKLNLLKEIAEEHELDWDPTASETELLKPHEDLLNGPSQFSSTSIPLPQEKHEESVRTPLEQTHDEQSDSDADYDLLDLPEVPNSSIQPTVPSETVLRTEMLPFPASALSDLNNESETRFGSNDDFPYKPDKMLDKSATEEKQFLPFMSPPAATAAVVVKESGPPPPGTKTAVEYEAKESSPLPVPRTKTGITDDLQDVLAAAQAAAESAERAAAVARTAASLAQLRISELIRKQNEDESTDNPFSGDNHRSETPETPNLDRQSSAQDHEGGFNSSSPPPQLFSPHQPQRLPSMDDGFMSYPNLFTSRSPDELSRAQSFADNVRSSDDH</sequence>
<reference evidence="4 5" key="1">
    <citation type="journal article" date="2016" name="Sci. Rep.">
        <title>The genome sequence of the outbreeding globe artichoke constructed de novo incorporating a phase-aware low-pass sequencing strategy of F1 progeny.</title>
        <authorList>
            <person name="Scaglione D."/>
            <person name="Reyes-Chin-Wo S."/>
            <person name="Acquadro A."/>
            <person name="Froenicke L."/>
            <person name="Portis E."/>
            <person name="Beitel C."/>
            <person name="Tirone M."/>
            <person name="Mauro R."/>
            <person name="Lo Monaco A."/>
            <person name="Mauromicale G."/>
            <person name="Faccioli P."/>
            <person name="Cattivelli L."/>
            <person name="Rieseberg L."/>
            <person name="Michelmore R."/>
            <person name="Lanteri S."/>
        </authorList>
    </citation>
    <scope>NUCLEOTIDE SEQUENCE [LARGE SCALE GENOMIC DNA]</scope>
    <source>
        <strain evidence="4">2C</strain>
    </source>
</reference>
<evidence type="ECO:0008006" key="6">
    <source>
        <dbReference type="Google" id="ProtNLM"/>
    </source>
</evidence>
<dbReference type="GO" id="GO:0009555">
    <property type="term" value="P:pollen development"/>
    <property type="evidence" value="ECO:0007669"/>
    <property type="project" value="EnsemblPlants"/>
</dbReference>
<dbReference type="AlphaFoldDB" id="A0A103XX99"/>
<dbReference type="PANTHER" id="PTHR12161">
    <property type="entry name" value="IST1 FAMILY MEMBER"/>
    <property type="match status" value="1"/>
</dbReference>
<dbReference type="Proteomes" id="UP000243975">
    <property type="component" value="Unassembled WGS sequence"/>
</dbReference>
<proteinExistence type="inferred from homology"/>
<dbReference type="OMA" id="RFDHQNS"/>
<protein>
    <recommendedName>
        <fullName evidence="6">Vacuolar protein sorting-associated protein Ist1</fullName>
    </recommendedName>
</protein>
<dbReference type="GO" id="GO:0015031">
    <property type="term" value="P:protein transport"/>
    <property type="evidence" value="ECO:0007669"/>
    <property type="project" value="InterPro"/>
</dbReference>
<dbReference type="InterPro" id="IPR005061">
    <property type="entry name" value="Ist1"/>
</dbReference>
<dbReference type="STRING" id="59895.A0A103XX99"/>
<feature type="compositionally biased region" description="Acidic residues" evidence="3">
    <location>
        <begin position="235"/>
        <end position="245"/>
    </location>
</feature>
<organism evidence="4 5">
    <name type="scientific">Cynara cardunculus var. scolymus</name>
    <name type="common">Globe artichoke</name>
    <name type="synonym">Cynara scolymus</name>
    <dbReference type="NCBI Taxonomy" id="59895"/>
    <lineage>
        <taxon>Eukaryota</taxon>
        <taxon>Viridiplantae</taxon>
        <taxon>Streptophyta</taxon>
        <taxon>Embryophyta</taxon>
        <taxon>Tracheophyta</taxon>
        <taxon>Spermatophyta</taxon>
        <taxon>Magnoliopsida</taxon>
        <taxon>eudicotyledons</taxon>
        <taxon>Gunneridae</taxon>
        <taxon>Pentapetalae</taxon>
        <taxon>asterids</taxon>
        <taxon>campanulids</taxon>
        <taxon>Asterales</taxon>
        <taxon>Asteraceae</taxon>
        <taxon>Carduoideae</taxon>
        <taxon>Cardueae</taxon>
        <taxon>Carduinae</taxon>
        <taxon>Cynara</taxon>
    </lineage>
</organism>
<feature type="region of interest" description="Disordered" evidence="3">
    <location>
        <begin position="326"/>
        <end position="358"/>
    </location>
</feature>
<evidence type="ECO:0000313" key="4">
    <source>
        <dbReference type="EMBL" id="KVH98586.1"/>
    </source>
</evidence>
<feature type="coiled-coil region" evidence="2">
    <location>
        <begin position="360"/>
        <end position="387"/>
    </location>
</feature>
<comment type="caution">
    <text evidence="4">The sequence shown here is derived from an EMBL/GenBank/DDBJ whole genome shotgun (WGS) entry which is preliminary data.</text>
</comment>
<name>A0A103XX99_CYNCS</name>
<dbReference type="FunFam" id="1.20.1260.60:FF:000003">
    <property type="entry name" value="IST1-like protein isoform A"/>
    <property type="match status" value="1"/>
</dbReference>
<feature type="compositionally biased region" description="Polar residues" evidence="3">
    <location>
        <begin position="422"/>
        <end position="433"/>
    </location>
</feature>
<evidence type="ECO:0000256" key="2">
    <source>
        <dbReference type="SAM" id="Coils"/>
    </source>
</evidence>
<evidence type="ECO:0000256" key="1">
    <source>
        <dbReference type="ARBA" id="ARBA00005536"/>
    </source>
</evidence>
<keyword evidence="2" id="KW-0175">Coiled coil</keyword>
<dbReference type="Gene3D" id="1.20.1260.60">
    <property type="entry name" value="Vacuolar protein sorting-associated protein Ist1"/>
    <property type="match status" value="1"/>
</dbReference>
<dbReference type="Pfam" id="PF03398">
    <property type="entry name" value="Ist1"/>
    <property type="match status" value="1"/>
</dbReference>
<feature type="region of interest" description="Disordered" evidence="3">
    <location>
        <begin position="399"/>
        <end position="496"/>
    </location>
</feature>
<gene>
    <name evidence="4" type="ORF">Ccrd_023190</name>
</gene>
<dbReference type="OrthoDB" id="29853at2759"/>
<comment type="similarity">
    <text evidence="1">Belongs to the IST1 family.</text>
</comment>
<feature type="compositionally biased region" description="Basic and acidic residues" evidence="3">
    <location>
        <begin position="216"/>
        <end position="234"/>
    </location>
</feature>
<evidence type="ECO:0000313" key="5">
    <source>
        <dbReference type="Proteomes" id="UP000243975"/>
    </source>
</evidence>
<evidence type="ECO:0000256" key="3">
    <source>
        <dbReference type="SAM" id="MobiDB-lite"/>
    </source>
</evidence>
<feature type="compositionally biased region" description="Polar residues" evidence="3">
    <location>
        <begin position="203"/>
        <end position="213"/>
    </location>
</feature>